<feature type="transmembrane region" description="Helical" evidence="2">
    <location>
        <begin position="675"/>
        <end position="695"/>
    </location>
</feature>
<evidence type="ECO:0000256" key="1">
    <source>
        <dbReference type="SAM" id="MobiDB-lite"/>
    </source>
</evidence>
<gene>
    <name evidence="5" type="ORF">EZV62_022776</name>
</gene>
<evidence type="ECO:0000313" key="6">
    <source>
        <dbReference type="Proteomes" id="UP000323000"/>
    </source>
</evidence>
<keyword evidence="2" id="KW-0812">Transmembrane</keyword>
<evidence type="ECO:0000256" key="2">
    <source>
        <dbReference type="SAM" id="Phobius"/>
    </source>
</evidence>
<name>A0A5C7H192_9ROSI</name>
<feature type="transmembrane region" description="Helical" evidence="2">
    <location>
        <begin position="890"/>
        <end position="910"/>
    </location>
</feature>
<evidence type="ECO:0000259" key="4">
    <source>
        <dbReference type="Pfam" id="PF19078"/>
    </source>
</evidence>
<evidence type="ECO:0000313" key="5">
    <source>
        <dbReference type="EMBL" id="TXG50252.1"/>
    </source>
</evidence>
<evidence type="ECO:0000256" key="3">
    <source>
        <dbReference type="SAM" id="SignalP"/>
    </source>
</evidence>
<dbReference type="PANTHER" id="PTHR34677:SF1">
    <property type="entry name" value="TRANSMEMBRANE PROTEIN"/>
    <property type="match status" value="1"/>
</dbReference>
<feature type="signal peptide" evidence="3">
    <location>
        <begin position="1"/>
        <end position="27"/>
    </location>
</feature>
<keyword evidence="6" id="KW-1185">Reference proteome</keyword>
<keyword evidence="2" id="KW-0472">Membrane</keyword>
<accession>A0A5C7H192</accession>
<feature type="region of interest" description="Disordered" evidence="1">
    <location>
        <begin position="990"/>
        <end position="1078"/>
    </location>
</feature>
<feature type="transmembrane region" description="Helical" evidence="2">
    <location>
        <begin position="958"/>
        <end position="975"/>
    </location>
</feature>
<feature type="chain" id="PRO_5022780594" description="Bacterial Ig-like domain-containing protein" evidence="3">
    <location>
        <begin position="28"/>
        <end position="1086"/>
    </location>
</feature>
<feature type="compositionally biased region" description="Polar residues" evidence="1">
    <location>
        <begin position="1032"/>
        <end position="1053"/>
    </location>
</feature>
<protein>
    <recommendedName>
        <fullName evidence="4">Bacterial Ig-like domain-containing protein</fullName>
    </recommendedName>
</protein>
<keyword evidence="2" id="KW-1133">Transmembrane helix</keyword>
<feature type="compositionally biased region" description="Basic and acidic residues" evidence="1">
    <location>
        <begin position="1021"/>
        <end position="1030"/>
    </location>
</feature>
<dbReference type="OrthoDB" id="617191at2759"/>
<dbReference type="Proteomes" id="UP000323000">
    <property type="component" value="Chromosome 11"/>
</dbReference>
<dbReference type="InterPro" id="IPR044048">
    <property type="entry name" value="Big_12"/>
</dbReference>
<feature type="transmembrane region" description="Helical" evidence="2">
    <location>
        <begin position="860"/>
        <end position="878"/>
    </location>
</feature>
<keyword evidence="3" id="KW-0732">Signal</keyword>
<feature type="transmembrane region" description="Helical" evidence="2">
    <location>
        <begin position="922"/>
        <end position="946"/>
    </location>
</feature>
<dbReference type="PANTHER" id="PTHR34677">
    <property type="match status" value="1"/>
</dbReference>
<dbReference type="AlphaFoldDB" id="A0A5C7H192"/>
<feature type="domain" description="Bacterial Ig-like" evidence="4">
    <location>
        <begin position="346"/>
        <end position="432"/>
    </location>
</feature>
<feature type="compositionally biased region" description="Low complexity" evidence="1">
    <location>
        <begin position="997"/>
        <end position="1018"/>
    </location>
</feature>
<dbReference type="EMBL" id="VAHF01000011">
    <property type="protein sequence ID" value="TXG50252.1"/>
    <property type="molecule type" value="Genomic_DNA"/>
</dbReference>
<proteinExistence type="predicted"/>
<comment type="caution">
    <text evidence="5">The sequence shown here is derived from an EMBL/GenBank/DDBJ whole genome shotgun (WGS) entry which is preliminary data.</text>
</comment>
<feature type="transmembrane region" description="Helical" evidence="2">
    <location>
        <begin position="633"/>
        <end position="654"/>
    </location>
</feature>
<dbReference type="Pfam" id="PF19078">
    <property type="entry name" value="Big_12"/>
    <property type="match status" value="1"/>
</dbReference>
<reference evidence="6" key="1">
    <citation type="journal article" date="2019" name="Gigascience">
        <title>De novo genome assembly of the endangered Acer yangbiense, a plant species with extremely small populations endemic to Yunnan Province, China.</title>
        <authorList>
            <person name="Yang J."/>
            <person name="Wariss H.M."/>
            <person name="Tao L."/>
            <person name="Zhang R."/>
            <person name="Yun Q."/>
            <person name="Hollingsworth P."/>
            <person name="Dao Z."/>
            <person name="Luo G."/>
            <person name="Guo H."/>
            <person name="Ma Y."/>
            <person name="Sun W."/>
        </authorList>
    </citation>
    <scope>NUCLEOTIDE SEQUENCE [LARGE SCALE GENOMIC DNA]</scope>
    <source>
        <strain evidence="6">cv. Malutang</strain>
    </source>
</reference>
<feature type="transmembrane region" description="Helical" evidence="2">
    <location>
        <begin position="707"/>
        <end position="730"/>
    </location>
</feature>
<sequence length="1086" mass="119909">MSLNKFSWEVVLPCLVLTLVFFFKVHGDSEVSVKFLKSPHSFSRLNSATFLFEVLVGGNGTCTDCSFSCKLDDDIASDCGAMEVSYSGLSDGNHTFELCSNGSSGVGCSSYNWIVDTVPPTAYVTASSSLTNKLNVSVNISFTEPCTGGGGFGCSSVNACNLLVYGDGQVIPSSLITLQPGLRYSLLVGLSSTVQYGRAVLVMDKSFCTDTAGNKFIRMKNSSFVVHFDRRSVFVNLRSHVPEKLLQLNSESRTVQATNNHENLKVFLYFSEPVLNSSADILNSLNTSQGALLPVEGKSHGNRRFGFMITDISNIAIITISLNPKSIISGYGTPVSPVEPTTFLYDSQRPAVRLSTTSSMRTRQHNIAISITFLKPVFGFNSSFISVSGGHLQSFHEISRNIYITEIKADNDIVSVNVPENVTGDVAGNKNLPSNVLQVRHYSVPVISCVISTFVTAVFWATSFAAGLLTVSTASLLSAQAFSRPSSSLISDPARNLFRTACHIQVFALSRWLAVTLPVEYYEFTRGLQWSIPYFNLPWETGHIQPVMVGSSPPAGPHSYISKFNHLGIFKREQSAKEGNLNKAATVYGSPLTPMEYRLFFESQEIKPEADYMGLHNFNGQVIPTWKDFDRSMFWLTVIGGSLVLLHILLLLILKFRKRNYENQGGYGALTFPRFEIFLVILALPCICKVSAALLRDGAASGLTVGIMLLGVASLLLLFLLLFLSVGITLGKLLQYKEVHQEGQIFHWYQDIIRVTLGPGKRGQWTWKKQPKSVYLIMLGPLFEDLRGPPKYMLTQISGGNPHKQGDRIIASEDETEDAEAPFIQKLFGILRIYYTLLESVKRFCLGIVAGAYMNNWSTKTPTIILLSITSFQLFFLVLKKPFIKKRVQLVVIISVACEVGMFASCFVLLEKEFSAGAESKIGIFMVILFLVAFFALMTNEWYALYRQTKKLDPDEKSFLTGLKIVSYGFLLTVLPQNLTKNIRSKFPLNQSGGGETLETSSSAGRNRSSGSRSPGTTDKPWLKQLRELAKSSFSREGSGTPNDPSSSRTNWSGFWKRNRSGSSSSDSKSKPNRLYKDLEAIFAAK</sequence>
<organism evidence="5 6">
    <name type="scientific">Acer yangbiense</name>
    <dbReference type="NCBI Taxonomy" id="1000413"/>
    <lineage>
        <taxon>Eukaryota</taxon>
        <taxon>Viridiplantae</taxon>
        <taxon>Streptophyta</taxon>
        <taxon>Embryophyta</taxon>
        <taxon>Tracheophyta</taxon>
        <taxon>Spermatophyta</taxon>
        <taxon>Magnoliopsida</taxon>
        <taxon>eudicotyledons</taxon>
        <taxon>Gunneridae</taxon>
        <taxon>Pentapetalae</taxon>
        <taxon>rosids</taxon>
        <taxon>malvids</taxon>
        <taxon>Sapindales</taxon>
        <taxon>Sapindaceae</taxon>
        <taxon>Hippocastanoideae</taxon>
        <taxon>Acereae</taxon>
        <taxon>Acer</taxon>
    </lineage>
</organism>